<sequence>MSSHHSIHEALEQFRFAVFMGRRPGEVEALLTQEQYVLAYEQQLERDPAKERTLMETYSAPLLPVYKKIMEQTAKMEQLLSGDTTPISFTDEDVLDELYDEVSNLETEAEWEDFKKRIL</sequence>
<gene>
    <name evidence="1" type="ORF">BEP19_13705</name>
</gene>
<dbReference type="RefSeq" id="WP_120190797.1">
    <property type="nucleotide sequence ID" value="NZ_MCHY01000011.1"/>
</dbReference>
<name>A0A419SEB8_9BACL</name>
<evidence type="ECO:0000313" key="2">
    <source>
        <dbReference type="Proteomes" id="UP000284219"/>
    </source>
</evidence>
<organism evidence="1 2">
    <name type="scientific">Ammoniphilus oxalaticus</name>
    <dbReference type="NCBI Taxonomy" id="66863"/>
    <lineage>
        <taxon>Bacteria</taxon>
        <taxon>Bacillati</taxon>
        <taxon>Bacillota</taxon>
        <taxon>Bacilli</taxon>
        <taxon>Bacillales</taxon>
        <taxon>Paenibacillaceae</taxon>
        <taxon>Aneurinibacillus group</taxon>
        <taxon>Ammoniphilus</taxon>
    </lineage>
</organism>
<dbReference type="AlphaFoldDB" id="A0A419SEB8"/>
<dbReference type="Proteomes" id="UP000284219">
    <property type="component" value="Unassembled WGS sequence"/>
</dbReference>
<keyword evidence="2" id="KW-1185">Reference proteome</keyword>
<evidence type="ECO:0000313" key="1">
    <source>
        <dbReference type="EMBL" id="RKD21686.1"/>
    </source>
</evidence>
<protein>
    <submittedName>
        <fullName evidence="1">Uncharacterized protein</fullName>
    </submittedName>
</protein>
<dbReference type="EMBL" id="MCHY01000011">
    <property type="protein sequence ID" value="RKD21686.1"/>
    <property type="molecule type" value="Genomic_DNA"/>
</dbReference>
<proteinExistence type="predicted"/>
<dbReference type="OrthoDB" id="2679765at2"/>
<reference evidence="1 2" key="1">
    <citation type="submission" date="2016-08" db="EMBL/GenBank/DDBJ databases">
        <title>Novel Firmicute Genomes.</title>
        <authorList>
            <person name="Poppleton D.I."/>
            <person name="Gribaldo S."/>
        </authorList>
    </citation>
    <scope>NUCLEOTIDE SEQUENCE [LARGE SCALE GENOMIC DNA]</scope>
    <source>
        <strain evidence="1 2">RAOx-1</strain>
    </source>
</reference>
<comment type="caution">
    <text evidence="1">The sequence shown here is derived from an EMBL/GenBank/DDBJ whole genome shotgun (WGS) entry which is preliminary data.</text>
</comment>
<accession>A0A419SEB8</accession>